<sequence length="34" mass="3821">MKDALAFFYLFLCNNGKSVSEIVFSKTPLPLRVA</sequence>
<reference evidence="1 2" key="1">
    <citation type="submission" date="2007-03" db="EMBL/GenBank/DDBJ databases">
        <authorList>
            <person name="Fulton L."/>
            <person name="Clifton S."/>
            <person name="Fulton B."/>
            <person name="Xu J."/>
            <person name="Minx P."/>
            <person name="Pepin K.H."/>
            <person name="Johnson M."/>
            <person name="Thiruvilangam P."/>
            <person name="Bhonagiri V."/>
            <person name="Nash W.E."/>
            <person name="Mardis E.R."/>
            <person name="Wilson R.K."/>
        </authorList>
    </citation>
    <scope>NUCLEOTIDE SEQUENCE [LARGE SCALE GENOMIC DNA]</scope>
    <source>
        <strain evidence="1 2">ATCC 27756</strain>
    </source>
</reference>
<gene>
    <name evidence="1" type="ORF">RUMTOR_00157</name>
</gene>
<dbReference type="PaxDb" id="411460-RUMTOR_00157"/>
<accession>A5KIW1</accession>
<evidence type="ECO:0000313" key="1">
    <source>
        <dbReference type="EMBL" id="EDK25264.1"/>
    </source>
</evidence>
<dbReference type="Proteomes" id="UP000003577">
    <property type="component" value="Unassembled WGS sequence"/>
</dbReference>
<organism evidence="1 2">
    <name type="scientific">[Ruminococcus] torques ATCC 27756</name>
    <dbReference type="NCBI Taxonomy" id="411460"/>
    <lineage>
        <taxon>Bacteria</taxon>
        <taxon>Bacillati</taxon>
        <taxon>Bacillota</taxon>
        <taxon>Clostridia</taxon>
        <taxon>Lachnospirales</taxon>
        <taxon>Lachnospiraceae</taxon>
        <taxon>Mediterraneibacter</taxon>
    </lineage>
</organism>
<dbReference type="HOGENOM" id="CLU_3375743_0_0_9"/>
<evidence type="ECO:0000313" key="2">
    <source>
        <dbReference type="Proteomes" id="UP000003577"/>
    </source>
</evidence>
<protein>
    <submittedName>
        <fullName evidence="1">Uncharacterized protein</fullName>
    </submittedName>
</protein>
<name>A5KIW1_9FIRM</name>
<reference evidence="1 2" key="2">
    <citation type="submission" date="2007-04" db="EMBL/GenBank/DDBJ databases">
        <title>Draft genome sequence of Ruminococcus torques (ATCC 27756).</title>
        <authorList>
            <person name="Sudarsanam P."/>
            <person name="Ley R."/>
            <person name="Guruge J."/>
            <person name="Turnbaugh P.J."/>
            <person name="Mahowald M."/>
            <person name="Liep D."/>
            <person name="Gordon J."/>
        </authorList>
    </citation>
    <scope>NUCLEOTIDE SEQUENCE [LARGE SCALE GENOMIC DNA]</scope>
    <source>
        <strain evidence="1 2">ATCC 27756</strain>
    </source>
</reference>
<dbReference type="EMBL" id="AAVP02000001">
    <property type="protein sequence ID" value="EDK25264.1"/>
    <property type="molecule type" value="Genomic_DNA"/>
</dbReference>
<proteinExistence type="predicted"/>
<comment type="caution">
    <text evidence="1">The sequence shown here is derived from an EMBL/GenBank/DDBJ whole genome shotgun (WGS) entry which is preliminary data.</text>
</comment>
<dbReference type="AlphaFoldDB" id="A5KIW1"/>